<dbReference type="KEGG" id="dfc:DFI_12470"/>
<evidence type="ECO:0000313" key="1">
    <source>
        <dbReference type="EMBL" id="ASN82220.1"/>
    </source>
</evidence>
<dbReference type="AlphaFoldDB" id="A0A221T038"/>
<protein>
    <submittedName>
        <fullName evidence="1">Uncharacterized protein</fullName>
    </submittedName>
</protein>
<sequence length="345" mass="39093">MFGLFKKKAPEPHLRKEIEVGEFRNGALGAWINLGKVDPGLKFRQEDEEAMLYAEYRGLPITMDLVQNISGFGIETTVPECSLLRAATVAEKAFAYRCIDHVCFKVPGVRGYFHPESGDLVLGVKCAGFEEQFRADTLIDLALFMLEDAVFEARTYLGLPAEPAERIKVEQWSGGYHFGEGLRTYPGARDAFAAYMEKHQGCEEISRDGDSVLLQSGPVQYEVRGFGWPSGFMVQVATRGFKHVYRDDERYVRVQERLSEVIRNPDRPDEAGRNYRGPLSSSILYFQPDGTLVLGQYGFGNTRTDANQQAFERIATAHMVDVYYMTYLAEELPEELYSDERNRPN</sequence>
<keyword evidence="2" id="KW-1185">Reference proteome</keyword>
<dbReference type="EMBL" id="CP021081">
    <property type="protein sequence ID" value="ASN82220.1"/>
    <property type="molecule type" value="Genomic_DNA"/>
</dbReference>
<dbReference type="Proteomes" id="UP000259030">
    <property type="component" value="Chromosome"/>
</dbReference>
<gene>
    <name evidence="1" type="ORF">DFI_12470</name>
</gene>
<proteinExistence type="predicted"/>
<accession>A0A221T038</accession>
<reference evidence="1 2" key="1">
    <citation type="submission" date="2017-05" db="EMBL/GenBank/DDBJ databases">
        <title>The complete genome sequence of Deinococcus ficus isolated from the rhizosphere of the Ficus religiosa L. in Taiwan.</title>
        <authorList>
            <person name="Wu K.-M."/>
            <person name="Liao T.-L."/>
            <person name="Liu Y.-M."/>
            <person name="Young C.-C."/>
            <person name="Tsai S.-F."/>
        </authorList>
    </citation>
    <scope>NUCLEOTIDE SEQUENCE [LARGE SCALE GENOMIC DNA]</scope>
    <source>
        <strain evidence="1 2">CC-FR2-10</strain>
    </source>
</reference>
<evidence type="ECO:0000313" key="2">
    <source>
        <dbReference type="Proteomes" id="UP000259030"/>
    </source>
</evidence>
<organism evidence="1 2">
    <name type="scientific">Deinococcus ficus</name>
    <dbReference type="NCBI Taxonomy" id="317577"/>
    <lineage>
        <taxon>Bacteria</taxon>
        <taxon>Thermotogati</taxon>
        <taxon>Deinococcota</taxon>
        <taxon>Deinococci</taxon>
        <taxon>Deinococcales</taxon>
        <taxon>Deinococcaceae</taxon>
        <taxon>Deinococcus</taxon>
    </lineage>
</organism>
<name>A0A221T038_9DEIO</name>
<dbReference type="RefSeq" id="WP_027463797.1">
    <property type="nucleotide sequence ID" value="NZ_CP021081.1"/>
</dbReference>